<dbReference type="PANTHER" id="PTHR48111">
    <property type="entry name" value="REGULATOR OF RPOS"/>
    <property type="match status" value="1"/>
</dbReference>
<keyword evidence="2 7" id="KW-0597">Phosphoprotein</keyword>
<evidence type="ECO:0000256" key="7">
    <source>
        <dbReference type="PROSITE-ProRule" id="PRU00169"/>
    </source>
</evidence>
<organism evidence="11 12">
    <name type="scientific">Nonomuraea maheshkhaliensis</name>
    <dbReference type="NCBI Taxonomy" id="419590"/>
    <lineage>
        <taxon>Bacteria</taxon>
        <taxon>Bacillati</taxon>
        <taxon>Actinomycetota</taxon>
        <taxon>Actinomycetes</taxon>
        <taxon>Streptosporangiales</taxon>
        <taxon>Streptosporangiaceae</taxon>
        <taxon>Nonomuraea</taxon>
    </lineage>
</organism>
<dbReference type="PROSITE" id="PS50110">
    <property type="entry name" value="RESPONSE_REGULATORY"/>
    <property type="match status" value="1"/>
</dbReference>
<dbReference type="InterPro" id="IPR016032">
    <property type="entry name" value="Sig_transdc_resp-reg_C-effctor"/>
</dbReference>
<evidence type="ECO:0000259" key="10">
    <source>
        <dbReference type="PROSITE" id="PS51755"/>
    </source>
</evidence>
<keyword evidence="12" id="KW-1185">Reference proteome</keyword>
<dbReference type="Proteomes" id="UP001500064">
    <property type="component" value="Unassembled WGS sequence"/>
</dbReference>
<dbReference type="InterPro" id="IPR011006">
    <property type="entry name" value="CheY-like_superfamily"/>
</dbReference>
<evidence type="ECO:0000259" key="9">
    <source>
        <dbReference type="PROSITE" id="PS50110"/>
    </source>
</evidence>
<feature type="DNA-binding region" description="OmpR/PhoB-type" evidence="8">
    <location>
        <begin position="135"/>
        <end position="228"/>
    </location>
</feature>
<dbReference type="Gene3D" id="6.10.250.690">
    <property type="match status" value="1"/>
</dbReference>
<dbReference type="EMBL" id="BAAAMU010000104">
    <property type="protein sequence ID" value="GAA1675869.1"/>
    <property type="molecule type" value="Genomic_DNA"/>
</dbReference>
<dbReference type="SUPFAM" id="SSF46894">
    <property type="entry name" value="C-terminal effector domain of the bipartite response regulators"/>
    <property type="match status" value="1"/>
</dbReference>
<keyword evidence="4" id="KW-0805">Transcription regulation</keyword>
<evidence type="ECO:0000313" key="12">
    <source>
        <dbReference type="Proteomes" id="UP001500064"/>
    </source>
</evidence>
<evidence type="ECO:0000313" key="11">
    <source>
        <dbReference type="EMBL" id="GAA1675869.1"/>
    </source>
</evidence>
<dbReference type="InterPro" id="IPR036388">
    <property type="entry name" value="WH-like_DNA-bd_sf"/>
</dbReference>
<dbReference type="SMART" id="SM00862">
    <property type="entry name" value="Trans_reg_C"/>
    <property type="match status" value="1"/>
</dbReference>
<dbReference type="PANTHER" id="PTHR48111:SF22">
    <property type="entry name" value="REGULATOR OF RPOS"/>
    <property type="match status" value="1"/>
</dbReference>
<sequence>MAGTPGAADLPSRRLLLVEDDRELGDMLAALFTEQGYTVDVALEGQRGLHLGLSRAYDVLIVDRGLPALDGLDLLRRLRRQAVTAPVLLLTAFGSVSDRVDGLDAGAEDYLVKPFEIDELLARVRALSRRNLDQAMLLPLGAGWLDAESHIVRLPSGEQVTLSGQECKLLSALAARPRQVHTRRSLRQRVFDGASKESIVDTYVYYLRNKLGSGVVRTVRGVGYRLGDL</sequence>
<evidence type="ECO:0000256" key="1">
    <source>
        <dbReference type="ARBA" id="ARBA00004496"/>
    </source>
</evidence>
<comment type="subcellular location">
    <subcellularLocation>
        <location evidence="1">Cytoplasm</location>
    </subcellularLocation>
</comment>
<protein>
    <submittedName>
        <fullName evidence="11">Response regulator transcription factor</fullName>
    </submittedName>
</protein>
<accession>A0ABN2GS00</accession>
<evidence type="ECO:0000256" key="3">
    <source>
        <dbReference type="ARBA" id="ARBA00023012"/>
    </source>
</evidence>
<evidence type="ECO:0000256" key="2">
    <source>
        <dbReference type="ARBA" id="ARBA00022553"/>
    </source>
</evidence>
<evidence type="ECO:0000256" key="6">
    <source>
        <dbReference type="ARBA" id="ARBA00023163"/>
    </source>
</evidence>
<evidence type="ECO:0000256" key="5">
    <source>
        <dbReference type="ARBA" id="ARBA00023125"/>
    </source>
</evidence>
<keyword evidence="5 8" id="KW-0238">DNA-binding</keyword>
<reference evidence="11 12" key="1">
    <citation type="journal article" date="2019" name="Int. J. Syst. Evol. Microbiol.">
        <title>The Global Catalogue of Microorganisms (GCM) 10K type strain sequencing project: providing services to taxonomists for standard genome sequencing and annotation.</title>
        <authorList>
            <consortium name="The Broad Institute Genomics Platform"/>
            <consortium name="The Broad Institute Genome Sequencing Center for Infectious Disease"/>
            <person name="Wu L."/>
            <person name="Ma J."/>
        </authorList>
    </citation>
    <scope>NUCLEOTIDE SEQUENCE [LARGE SCALE GENOMIC DNA]</scope>
    <source>
        <strain evidence="11 12">JCM 13929</strain>
    </source>
</reference>
<name>A0ABN2GS00_9ACTN</name>
<keyword evidence="6" id="KW-0804">Transcription</keyword>
<feature type="domain" description="OmpR/PhoB-type" evidence="10">
    <location>
        <begin position="135"/>
        <end position="228"/>
    </location>
</feature>
<dbReference type="InterPro" id="IPR039420">
    <property type="entry name" value="WalR-like"/>
</dbReference>
<feature type="domain" description="Response regulatory" evidence="9">
    <location>
        <begin position="14"/>
        <end position="128"/>
    </location>
</feature>
<dbReference type="InterPro" id="IPR001867">
    <property type="entry name" value="OmpR/PhoB-type_DNA-bd"/>
</dbReference>
<dbReference type="InterPro" id="IPR001789">
    <property type="entry name" value="Sig_transdc_resp-reg_receiver"/>
</dbReference>
<dbReference type="Gene3D" id="3.40.50.2300">
    <property type="match status" value="1"/>
</dbReference>
<gene>
    <name evidence="11" type="ORF">GCM10009733_086110</name>
</gene>
<dbReference type="SUPFAM" id="SSF52172">
    <property type="entry name" value="CheY-like"/>
    <property type="match status" value="1"/>
</dbReference>
<evidence type="ECO:0000256" key="8">
    <source>
        <dbReference type="PROSITE-ProRule" id="PRU01091"/>
    </source>
</evidence>
<keyword evidence="3" id="KW-0902">Two-component regulatory system</keyword>
<comment type="caution">
    <text evidence="11">The sequence shown here is derived from an EMBL/GenBank/DDBJ whole genome shotgun (WGS) entry which is preliminary data.</text>
</comment>
<dbReference type="CDD" id="cd00383">
    <property type="entry name" value="trans_reg_C"/>
    <property type="match status" value="1"/>
</dbReference>
<dbReference type="Gene3D" id="1.10.10.10">
    <property type="entry name" value="Winged helix-like DNA-binding domain superfamily/Winged helix DNA-binding domain"/>
    <property type="match status" value="1"/>
</dbReference>
<dbReference type="Pfam" id="PF00486">
    <property type="entry name" value="Trans_reg_C"/>
    <property type="match status" value="1"/>
</dbReference>
<dbReference type="PROSITE" id="PS51755">
    <property type="entry name" value="OMPR_PHOB"/>
    <property type="match status" value="1"/>
</dbReference>
<dbReference type="Pfam" id="PF00072">
    <property type="entry name" value="Response_reg"/>
    <property type="match status" value="1"/>
</dbReference>
<dbReference type="SMART" id="SM00448">
    <property type="entry name" value="REC"/>
    <property type="match status" value="1"/>
</dbReference>
<proteinExistence type="predicted"/>
<feature type="modified residue" description="4-aspartylphosphate" evidence="7">
    <location>
        <position position="63"/>
    </location>
</feature>
<evidence type="ECO:0000256" key="4">
    <source>
        <dbReference type="ARBA" id="ARBA00023015"/>
    </source>
</evidence>
<dbReference type="RefSeq" id="WP_346112677.1">
    <property type="nucleotide sequence ID" value="NZ_BAAAMU010000104.1"/>
</dbReference>